<name>A0A327NL33_9BACT</name>
<evidence type="ECO:0000313" key="1">
    <source>
        <dbReference type="EMBL" id="RAI73278.1"/>
    </source>
</evidence>
<gene>
    <name evidence="1" type="ORF">HMF3257_00465</name>
</gene>
<reference evidence="1 2" key="1">
    <citation type="submission" date="2018-06" db="EMBL/GenBank/DDBJ databases">
        <title>Spirosoma sp. HMF3257 Genome sequencing and assembly.</title>
        <authorList>
            <person name="Kang H."/>
            <person name="Cha I."/>
            <person name="Kim H."/>
            <person name="Kang J."/>
            <person name="Joh K."/>
        </authorList>
    </citation>
    <scope>NUCLEOTIDE SEQUENCE [LARGE SCALE GENOMIC DNA]</scope>
    <source>
        <strain evidence="1 2">HMF3257</strain>
    </source>
</reference>
<protein>
    <submittedName>
        <fullName evidence="1">Uncharacterized protein</fullName>
    </submittedName>
</protein>
<sequence length="141" mass="15502">MVDERVARFDQVSHLPVGQFLQIIELLKRLDFIVGVGRHNGVFPIQTMLEPADASSKQEVSARLNQVHHVAVGSIQVDHLIGQLVIGAPGIDIVGFATSGHWFFNQSLNRIGILIAFRKGNRSRWAGCGHECGCAELSQIH</sequence>
<dbReference type="AlphaFoldDB" id="A0A327NL33"/>
<accession>A0A327NL33</accession>
<evidence type="ECO:0000313" key="2">
    <source>
        <dbReference type="Proteomes" id="UP000249016"/>
    </source>
</evidence>
<keyword evidence="2" id="KW-1185">Reference proteome</keyword>
<dbReference type="EMBL" id="QLII01000001">
    <property type="protein sequence ID" value="RAI73278.1"/>
    <property type="molecule type" value="Genomic_DNA"/>
</dbReference>
<dbReference type="Proteomes" id="UP000249016">
    <property type="component" value="Unassembled WGS sequence"/>
</dbReference>
<proteinExistence type="predicted"/>
<comment type="caution">
    <text evidence="1">The sequence shown here is derived from an EMBL/GenBank/DDBJ whole genome shotgun (WGS) entry which is preliminary data.</text>
</comment>
<organism evidence="1 2">
    <name type="scientific">Spirosoma telluris</name>
    <dbReference type="NCBI Taxonomy" id="2183553"/>
    <lineage>
        <taxon>Bacteria</taxon>
        <taxon>Pseudomonadati</taxon>
        <taxon>Bacteroidota</taxon>
        <taxon>Cytophagia</taxon>
        <taxon>Cytophagales</taxon>
        <taxon>Cytophagaceae</taxon>
        <taxon>Spirosoma</taxon>
    </lineage>
</organism>